<name>A0A6C0HND7_9ZZZZ</name>
<protein>
    <submittedName>
        <fullName evidence="1">Uncharacterized protein</fullName>
    </submittedName>
</protein>
<evidence type="ECO:0000313" key="1">
    <source>
        <dbReference type="EMBL" id="QHT82181.1"/>
    </source>
</evidence>
<accession>A0A6C0HND7</accession>
<sequence length="456" mass="53016">MDIDTNIDNYVLDDMTFLFKISINVSEENINKVNQTMHKINDLYNSGEIEFKIHSLFKKISTVLTCLHKYKHYIITKNSDYVFDLDDYERVVSFVKNVRGYENTDDLNTLVNLLIDQNIIKSSISLSNKFETNAGYDIEYIDRSLSITDKKKHKIVNTFENSIVPGELNSIKRITNLINVHINSCFRGNYYNTNPCNFIYTLPQPFKNVVSMKLASIEIPNSWFLLSSLKKNNIFEIKTTIRGNCNIYTIVIPEGNYTNDSIVSFLNLNFFYQSTRDSELKHIKFSILENSNRSQFEIVENTPDNFNFSLIFTNGMENILETFGWIIGFRLASYINIEDYILSEGLFDAGGDRYIYLCVNDYQYNYNETNVICFDKSSIEDYTLAKIPLINGKLSLIIDENNKNPLVKIRQYNGPVNLSKLEIKILDKFGNIINLNFMDFSFSLELEVLYERNNVI</sequence>
<dbReference type="EMBL" id="MN739997">
    <property type="protein sequence ID" value="QHT82181.1"/>
    <property type="molecule type" value="Genomic_DNA"/>
</dbReference>
<proteinExistence type="predicted"/>
<organism evidence="1">
    <name type="scientific">viral metagenome</name>
    <dbReference type="NCBI Taxonomy" id="1070528"/>
    <lineage>
        <taxon>unclassified sequences</taxon>
        <taxon>metagenomes</taxon>
        <taxon>organismal metagenomes</taxon>
    </lineage>
</organism>
<dbReference type="AlphaFoldDB" id="A0A6C0HND7"/>
<reference evidence="1" key="1">
    <citation type="journal article" date="2020" name="Nature">
        <title>Giant virus diversity and host interactions through global metagenomics.</title>
        <authorList>
            <person name="Schulz F."/>
            <person name="Roux S."/>
            <person name="Paez-Espino D."/>
            <person name="Jungbluth S."/>
            <person name="Walsh D.A."/>
            <person name="Denef V.J."/>
            <person name="McMahon K.D."/>
            <person name="Konstantinidis K.T."/>
            <person name="Eloe-Fadrosh E.A."/>
            <person name="Kyrpides N.C."/>
            <person name="Woyke T."/>
        </authorList>
    </citation>
    <scope>NUCLEOTIDE SEQUENCE</scope>
    <source>
        <strain evidence="1">GVMAG-M-3300023184-161</strain>
    </source>
</reference>